<evidence type="ECO:0000313" key="14">
    <source>
        <dbReference type="EMBL" id="AKV81405.1"/>
    </source>
</evidence>
<evidence type="ECO:0000313" key="11">
    <source>
        <dbReference type="EMBL" id="AKV74672.1"/>
    </source>
</evidence>
<gene>
    <name evidence="8" type="primary">trpC</name>
    <name evidence="10" type="ORF">HA72_1685</name>
    <name evidence="11" type="ORF">MsedA_1719</name>
    <name evidence="12" type="ORF">MsedB_1721</name>
    <name evidence="13" type="ORF">MsedC_1719</name>
    <name evidence="14" type="ORF">MsedD_1720</name>
    <name evidence="15" type="ORF">MsedE_1721</name>
</gene>
<accession>A0A088E5T2</accession>
<evidence type="ECO:0000313" key="21">
    <source>
        <dbReference type="Proteomes" id="UP000068832"/>
    </source>
</evidence>
<dbReference type="GO" id="GO:0000162">
    <property type="term" value="P:L-tryptophan biosynthetic process"/>
    <property type="evidence" value="ECO:0007669"/>
    <property type="project" value="UniProtKB-UniRule"/>
</dbReference>
<dbReference type="InterPro" id="IPR045186">
    <property type="entry name" value="Indole-3-glycerol_P_synth"/>
</dbReference>
<keyword evidence="3 8" id="KW-0028">Amino-acid biosynthesis</keyword>
<organism evidence="10 16">
    <name type="scientific">Metallosphaera sedula</name>
    <dbReference type="NCBI Taxonomy" id="43687"/>
    <lineage>
        <taxon>Archaea</taxon>
        <taxon>Thermoproteota</taxon>
        <taxon>Thermoprotei</taxon>
        <taxon>Sulfolobales</taxon>
        <taxon>Sulfolobaceae</taxon>
        <taxon>Metallosphaera</taxon>
    </lineage>
</organism>
<dbReference type="EMBL" id="CP008822">
    <property type="protein sequence ID" value="AIM27824.1"/>
    <property type="molecule type" value="Genomic_DNA"/>
</dbReference>
<evidence type="ECO:0000256" key="4">
    <source>
        <dbReference type="ARBA" id="ARBA00022793"/>
    </source>
</evidence>
<dbReference type="InterPro" id="IPR013785">
    <property type="entry name" value="Aldolase_TIM"/>
</dbReference>
<evidence type="ECO:0000313" key="13">
    <source>
        <dbReference type="EMBL" id="AKV79160.1"/>
    </source>
</evidence>
<evidence type="ECO:0000313" key="18">
    <source>
        <dbReference type="Proteomes" id="UP000061362"/>
    </source>
</evidence>
<dbReference type="Proteomes" id="UP000068832">
    <property type="component" value="Chromosome"/>
</dbReference>
<evidence type="ECO:0000313" key="20">
    <source>
        <dbReference type="Proteomes" id="UP000062475"/>
    </source>
</evidence>
<evidence type="ECO:0000256" key="1">
    <source>
        <dbReference type="ARBA" id="ARBA00001633"/>
    </source>
</evidence>
<dbReference type="RefSeq" id="WP_012021627.1">
    <property type="nucleotide sequence ID" value="NZ_AP019770.1"/>
</dbReference>
<dbReference type="SUPFAM" id="SSF51366">
    <property type="entry name" value="Ribulose-phoshate binding barrel"/>
    <property type="match status" value="1"/>
</dbReference>
<reference evidence="15 17" key="3">
    <citation type="submission" date="2015-07" db="EMBL/GenBank/DDBJ databases">
        <title>Physiological, transcriptional responses and genome re-sequencing of acid resistant extremely thermoacidophilic Metallosphaera sedula SARC-M1.</title>
        <authorList>
            <person name="Ai C."/>
            <person name="McCarthy S."/>
            <person name="Eckrich V."/>
            <person name="Rudrappa D."/>
            <person name="Qiu G."/>
            <person name="Blum P."/>
        </authorList>
    </citation>
    <scope>NUCLEOTIDE SEQUENCE [LARGE SCALE GENOMIC DNA]</scope>
    <source>
        <strain evidence="15 17">SARC-M1</strain>
    </source>
</reference>
<evidence type="ECO:0000313" key="12">
    <source>
        <dbReference type="EMBL" id="AKV76909.1"/>
    </source>
</evidence>
<dbReference type="PANTHER" id="PTHR22854:SF2">
    <property type="entry name" value="INDOLE-3-GLYCEROL-PHOSPHATE SYNTHASE"/>
    <property type="match status" value="1"/>
</dbReference>
<dbReference type="NCBIfam" id="NF001374">
    <property type="entry name" value="PRK00278.2-1"/>
    <property type="match status" value="1"/>
</dbReference>
<dbReference type="EC" id="4.1.1.48" evidence="8"/>
<keyword evidence="4 8" id="KW-0210">Decarboxylase</keyword>
<comment type="pathway">
    <text evidence="2 8">Amino-acid biosynthesis; L-tryptophan biosynthesis; L-tryptophan from chorismate: step 4/5.</text>
</comment>
<dbReference type="SMR" id="A0A088E5T2"/>
<reference evidence="18 19" key="2">
    <citation type="journal article" date="2015" name="Genome Announc.">
        <title>Complete Genome Sequences of Evolved Arsenate-Resistant Metallosphaera sedula Strains.</title>
        <authorList>
            <person name="Ai C."/>
            <person name="McCarthy S."/>
            <person name="Schackwitz W."/>
            <person name="Martin J."/>
            <person name="Lipzen A."/>
            <person name="Blum P."/>
        </authorList>
    </citation>
    <scope>NUCLEOTIDE SEQUENCE [LARGE SCALE GENOMIC DNA]</scope>
    <source>
        <strain evidence="13 19">ARS120-1</strain>
        <strain evidence="14 18">ARS120-2</strain>
        <strain evidence="11 21">ARS50-1</strain>
        <strain evidence="12 20">ARS50-2</strain>
    </source>
</reference>
<evidence type="ECO:0000313" key="15">
    <source>
        <dbReference type="EMBL" id="AKV83639.1"/>
    </source>
</evidence>
<evidence type="ECO:0000256" key="5">
    <source>
        <dbReference type="ARBA" id="ARBA00022822"/>
    </source>
</evidence>
<proteinExistence type="inferred from homology"/>
<evidence type="ECO:0000313" key="19">
    <source>
        <dbReference type="Proteomes" id="UP000062398"/>
    </source>
</evidence>
<comment type="catalytic activity">
    <reaction evidence="1 8">
        <text>1-(2-carboxyphenylamino)-1-deoxy-D-ribulose 5-phosphate + H(+) = (1S,2R)-1-C-(indol-3-yl)glycerol 3-phosphate + CO2 + H2O</text>
        <dbReference type="Rhea" id="RHEA:23476"/>
        <dbReference type="ChEBI" id="CHEBI:15377"/>
        <dbReference type="ChEBI" id="CHEBI:15378"/>
        <dbReference type="ChEBI" id="CHEBI:16526"/>
        <dbReference type="ChEBI" id="CHEBI:58613"/>
        <dbReference type="ChEBI" id="CHEBI:58866"/>
        <dbReference type="EC" id="4.1.1.48"/>
    </reaction>
</comment>
<dbReference type="EMBL" id="CP012173">
    <property type="protein sequence ID" value="AKV76909.1"/>
    <property type="molecule type" value="Genomic_DNA"/>
</dbReference>
<dbReference type="Proteomes" id="UP000061362">
    <property type="component" value="Chromosome"/>
</dbReference>
<dbReference type="GeneID" id="97613205"/>
<dbReference type="PANTHER" id="PTHR22854">
    <property type="entry name" value="TRYPTOPHAN BIOSYNTHESIS PROTEIN"/>
    <property type="match status" value="1"/>
</dbReference>
<dbReference type="EMBL" id="CP012176">
    <property type="protein sequence ID" value="AKV83639.1"/>
    <property type="molecule type" value="Genomic_DNA"/>
</dbReference>
<dbReference type="PATRIC" id="fig|43687.5.peg.1819"/>
<keyword evidence="6 8" id="KW-0057">Aromatic amino acid biosynthesis</keyword>
<evidence type="ECO:0000256" key="3">
    <source>
        <dbReference type="ARBA" id="ARBA00022605"/>
    </source>
</evidence>
<dbReference type="UniPathway" id="UPA00035">
    <property type="reaction ID" value="UER00043"/>
</dbReference>
<sequence length="250" mass="27997">MPRYLEGWIKDVVENAKRRPYVSRSREKPVLQIIPRIRAVKGAGLNPVIAEYKRKSPSGFSEDRDPISYAKSMEQGGAVAISVITENTVFGGSYEYLERIARNVKIPLLMKDFVVSENQVDTAYDLGADFVLLIVRILTERELSGLLEYVRSYGMEALVEVHDREDLDIALRSGASLIGVNSRDLFSLTIQKEMAMKLLEQIPSTVTKVAESGIESAEEIRLLREKGADAFLIGSSLMRNPDKIKEFVQG</sequence>
<dbReference type="EMBL" id="CP012175">
    <property type="protein sequence ID" value="AKV81405.1"/>
    <property type="molecule type" value="Genomic_DNA"/>
</dbReference>
<dbReference type="Gene3D" id="3.20.20.70">
    <property type="entry name" value="Aldolase class I"/>
    <property type="match status" value="1"/>
</dbReference>
<protein>
    <recommendedName>
        <fullName evidence="8">Indole-3-glycerol phosphate synthase</fullName>
        <shortName evidence="8">IGPS</shortName>
        <ecNumber evidence="8">4.1.1.48</ecNumber>
    </recommendedName>
</protein>
<evidence type="ECO:0000256" key="6">
    <source>
        <dbReference type="ARBA" id="ARBA00023141"/>
    </source>
</evidence>
<keyword evidence="7 8" id="KW-0456">Lyase</keyword>
<dbReference type="Proteomes" id="UP000029084">
    <property type="component" value="Chromosome"/>
</dbReference>
<dbReference type="OMA" id="RGPHDLI"/>
<name>A0A088E5T2_9CREN</name>
<dbReference type="CDD" id="cd00331">
    <property type="entry name" value="IGPS"/>
    <property type="match status" value="1"/>
</dbReference>
<comment type="similarity">
    <text evidence="8">Belongs to the TrpC family.</text>
</comment>
<evidence type="ECO:0000313" key="17">
    <source>
        <dbReference type="Proteomes" id="UP000056255"/>
    </source>
</evidence>
<dbReference type="GO" id="GO:0004425">
    <property type="term" value="F:indole-3-glycerol-phosphate synthase activity"/>
    <property type="evidence" value="ECO:0007669"/>
    <property type="project" value="UniProtKB-UniRule"/>
</dbReference>
<dbReference type="Proteomes" id="UP000062475">
    <property type="component" value="Chromosome"/>
</dbReference>
<reference evidence="10 16" key="1">
    <citation type="journal article" date="2014" name="J. Bacteriol.">
        <title>Role of an Archaeal PitA Transporter in the Copper and Arsenic Resistance of Metallosphaera sedula, an Extreme Thermoacidophile.</title>
        <authorList>
            <person name="McCarthy S."/>
            <person name="Ai C."/>
            <person name="Wheaton G."/>
            <person name="Tevatia R."/>
            <person name="Eckrich V."/>
            <person name="Kelly R."/>
            <person name="Blum P."/>
        </authorList>
    </citation>
    <scope>NUCLEOTIDE SEQUENCE [LARGE SCALE GENOMIC DNA]</scope>
    <source>
        <strain evidence="10 16">CuR1</strain>
    </source>
</reference>
<dbReference type="Proteomes" id="UP000056255">
    <property type="component" value="Chromosome"/>
</dbReference>
<feature type="domain" description="Indole-3-glycerol phosphate synthase" evidence="9">
    <location>
        <begin position="3"/>
        <end position="244"/>
    </location>
</feature>
<dbReference type="Proteomes" id="UP000062398">
    <property type="component" value="Chromosome"/>
</dbReference>
<evidence type="ECO:0000259" key="9">
    <source>
        <dbReference type="Pfam" id="PF00218"/>
    </source>
</evidence>
<dbReference type="InterPro" id="IPR011060">
    <property type="entry name" value="RibuloseP-bd_barrel"/>
</dbReference>
<dbReference type="OrthoDB" id="15223at2157"/>
<dbReference type="EMBL" id="CP012174">
    <property type="protein sequence ID" value="AKV79160.1"/>
    <property type="molecule type" value="Genomic_DNA"/>
</dbReference>
<evidence type="ECO:0000313" key="10">
    <source>
        <dbReference type="EMBL" id="AIM27824.1"/>
    </source>
</evidence>
<evidence type="ECO:0000256" key="2">
    <source>
        <dbReference type="ARBA" id="ARBA00004696"/>
    </source>
</evidence>
<keyword evidence="5 8" id="KW-0822">Tryptophan biosynthesis</keyword>
<dbReference type="InterPro" id="IPR013798">
    <property type="entry name" value="Indole-3-glycerol_P_synth_dom"/>
</dbReference>
<evidence type="ECO:0000313" key="16">
    <source>
        <dbReference type="Proteomes" id="UP000029084"/>
    </source>
</evidence>
<evidence type="ECO:0000256" key="8">
    <source>
        <dbReference type="HAMAP-Rule" id="MF_00134"/>
    </source>
</evidence>
<dbReference type="EMBL" id="CP012172">
    <property type="protein sequence ID" value="AKV74672.1"/>
    <property type="molecule type" value="Genomic_DNA"/>
</dbReference>
<dbReference type="AlphaFoldDB" id="A0A088E5T2"/>
<dbReference type="Pfam" id="PF00218">
    <property type="entry name" value="IGPS"/>
    <property type="match status" value="1"/>
</dbReference>
<evidence type="ECO:0000256" key="7">
    <source>
        <dbReference type="ARBA" id="ARBA00023239"/>
    </source>
</evidence>
<dbReference type="HAMAP" id="MF_00134_A">
    <property type="entry name" value="IGPS_A"/>
    <property type="match status" value="1"/>
</dbReference>
<dbReference type="GO" id="GO:0004640">
    <property type="term" value="F:phosphoribosylanthranilate isomerase activity"/>
    <property type="evidence" value="ECO:0007669"/>
    <property type="project" value="TreeGrafter"/>
</dbReference>